<dbReference type="Pfam" id="PF05163">
    <property type="entry name" value="DinB"/>
    <property type="match status" value="1"/>
</dbReference>
<dbReference type="SUPFAM" id="SSF109854">
    <property type="entry name" value="DinB/YfiT-like putative metalloenzymes"/>
    <property type="match status" value="1"/>
</dbReference>
<dbReference type="EMBL" id="FOAF01000015">
    <property type="protein sequence ID" value="SEM53964.1"/>
    <property type="molecule type" value="Genomic_DNA"/>
</dbReference>
<dbReference type="OrthoDB" id="9811413at2"/>
<evidence type="ECO:0000313" key="5">
    <source>
        <dbReference type="Proteomes" id="UP000199421"/>
    </source>
</evidence>
<feature type="binding site" evidence="3">
    <location>
        <position position="62"/>
    </location>
    <ligand>
        <name>a divalent metal cation</name>
        <dbReference type="ChEBI" id="CHEBI:60240"/>
    </ligand>
</feature>
<dbReference type="STRING" id="407022.SAMN05661044_05443"/>
<evidence type="ECO:0000313" key="4">
    <source>
        <dbReference type="EMBL" id="SEM53964.1"/>
    </source>
</evidence>
<dbReference type="PANTHER" id="PTHR37302:SF1">
    <property type="entry name" value="PROTEIN DINB"/>
    <property type="match status" value="1"/>
</dbReference>
<gene>
    <name evidence="4" type="ORF">SAMN05661044_05443</name>
</gene>
<feature type="binding site" evidence="3">
    <location>
        <position position="142"/>
    </location>
    <ligand>
        <name>a divalent metal cation</name>
        <dbReference type="ChEBI" id="CHEBI:60240"/>
    </ligand>
</feature>
<organism evidence="4 5">
    <name type="scientific">Olivibacter domesticus</name>
    <name type="common">Pseudosphingobacterium domesticum</name>
    <dbReference type="NCBI Taxonomy" id="407022"/>
    <lineage>
        <taxon>Bacteria</taxon>
        <taxon>Pseudomonadati</taxon>
        <taxon>Bacteroidota</taxon>
        <taxon>Sphingobacteriia</taxon>
        <taxon>Sphingobacteriales</taxon>
        <taxon>Sphingobacteriaceae</taxon>
        <taxon>Olivibacter</taxon>
    </lineage>
</organism>
<dbReference type="AlphaFoldDB" id="A0A1H7Z7I5"/>
<dbReference type="InterPro" id="IPR034660">
    <property type="entry name" value="DinB/YfiT-like"/>
</dbReference>
<feature type="binding site" evidence="3">
    <location>
        <position position="146"/>
    </location>
    <ligand>
        <name>a divalent metal cation</name>
        <dbReference type="ChEBI" id="CHEBI:60240"/>
    </ligand>
</feature>
<protein>
    <submittedName>
        <fullName evidence="4">Uncharacterized damage-inducible protein DinB (Forms a four-helix bundle)</fullName>
    </submittedName>
</protein>
<evidence type="ECO:0000256" key="3">
    <source>
        <dbReference type="PIRSR" id="PIRSR607837-1"/>
    </source>
</evidence>
<dbReference type="PANTHER" id="PTHR37302">
    <property type="entry name" value="SLR1116 PROTEIN"/>
    <property type="match status" value="1"/>
</dbReference>
<evidence type="ECO:0000256" key="1">
    <source>
        <dbReference type="ARBA" id="ARBA00008635"/>
    </source>
</evidence>
<accession>A0A1H7Z7I5</accession>
<reference evidence="5" key="1">
    <citation type="submission" date="2016-10" db="EMBL/GenBank/DDBJ databases">
        <authorList>
            <person name="Varghese N."/>
            <person name="Submissions S."/>
        </authorList>
    </citation>
    <scope>NUCLEOTIDE SEQUENCE [LARGE SCALE GENOMIC DNA]</scope>
    <source>
        <strain evidence="5">DSM 18733</strain>
    </source>
</reference>
<dbReference type="GO" id="GO:0046872">
    <property type="term" value="F:metal ion binding"/>
    <property type="evidence" value="ECO:0007669"/>
    <property type="project" value="UniProtKB-KW"/>
</dbReference>
<proteinExistence type="inferred from homology"/>
<dbReference type="Gene3D" id="1.20.120.450">
    <property type="entry name" value="dinb family like domain"/>
    <property type="match status" value="1"/>
</dbReference>
<name>A0A1H7Z7I5_OLID1</name>
<keyword evidence="5" id="KW-1185">Reference proteome</keyword>
<dbReference type="RefSeq" id="WP_093332769.1">
    <property type="nucleotide sequence ID" value="NZ_FOAF01000015.1"/>
</dbReference>
<comment type="similarity">
    <text evidence="1">Belongs to the DinB family.</text>
</comment>
<sequence>MVQETTIFEMESVGLNNLVKNYADYNLWTNLTLINWLKTKPNQLLEKEVSSSFPSILLTLHHMHKTQGYWFSIVNKKNDFDETEYPTDLQGVLAGIMEQSAQIADFVTAMTTTELLEQIPVESPWFKCELSVFEYIMQFVNHNTYHRGQIVTIGRNLGFVDAPMTDYNFYNIMGK</sequence>
<evidence type="ECO:0000256" key="2">
    <source>
        <dbReference type="ARBA" id="ARBA00022723"/>
    </source>
</evidence>
<dbReference type="Proteomes" id="UP000199421">
    <property type="component" value="Unassembled WGS sequence"/>
</dbReference>
<keyword evidence="2 3" id="KW-0479">Metal-binding</keyword>
<dbReference type="InterPro" id="IPR007837">
    <property type="entry name" value="DinB"/>
</dbReference>